<comment type="caution">
    <text evidence="1">The sequence shown here is derived from an EMBL/GenBank/DDBJ whole genome shotgun (WGS) entry which is preliminary data.</text>
</comment>
<name>A0AAP0L7W6_9MAGN</name>
<protein>
    <submittedName>
        <fullName evidence="1">Uncharacterized protein</fullName>
    </submittedName>
</protein>
<proteinExistence type="predicted"/>
<keyword evidence="2" id="KW-1185">Reference proteome</keyword>
<reference evidence="1 2" key="1">
    <citation type="submission" date="2024-01" db="EMBL/GenBank/DDBJ databases">
        <title>Genome assemblies of Stephania.</title>
        <authorList>
            <person name="Yang L."/>
        </authorList>
    </citation>
    <scope>NUCLEOTIDE SEQUENCE [LARGE SCALE GENOMIC DNA]</scope>
    <source>
        <strain evidence="1">JXDWG</strain>
        <tissue evidence="1">Leaf</tissue>
    </source>
</reference>
<accession>A0AAP0L7W6</accession>
<dbReference type="EMBL" id="JBBNAG010000001">
    <property type="protein sequence ID" value="KAK9166101.1"/>
    <property type="molecule type" value="Genomic_DNA"/>
</dbReference>
<evidence type="ECO:0000313" key="1">
    <source>
        <dbReference type="EMBL" id="KAK9166101.1"/>
    </source>
</evidence>
<dbReference type="AlphaFoldDB" id="A0AAP0L7W6"/>
<evidence type="ECO:0000313" key="2">
    <source>
        <dbReference type="Proteomes" id="UP001419268"/>
    </source>
</evidence>
<dbReference type="Proteomes" id="UP001419268">
    <property type="component" value="Unassembled WGS sequence"/>
</dbReference>
<gene>
    <name evidence="1" type="ORF">Scep_001292</name>
</gene>
<sequence>MSFGEDACRLINGRNYDKLKCASEEMLTNKVTIILHVFRCAHETHHYEQSELHYDCHNVGE</sequence>
<organism evidence="1 2">
    <name type="scientific">Stephania cephalantha</name>
    <dbReference type="NCBI Taxonomy" id="152367"/>
    <lineage>
        <taxon>Eukaryota</taxon>
        <taxon>Viridiplantae</taxon>
        <taxon>Streptophyta</taxon>
        <taxon>Embryophyta</taxon>
        <taxon>Tracheophyta</taxon>
        <taxon>Spermatophyta</taxon>
        <taxon>Magnoliopsida</taxon>
        <taxon>Ranunculales</taxon>
        <taxon>Menispermaceae</taxon>
        <taxon>Menispermoideae</taxon>
        <taxon>Cissampelideae</taxon>
        <taxon>Stephania</taxon>
    </lineage>
</organism>